<evidence type="ECO:0000313" key="3">
    <source>
        <dbReference type="Proteomes" id="UP000886520"/>
    </source>
</evidence>
<evidence type="ECO:0000313" key="2">
    <source>
        <dbReference type="EMBL" id="KAI5073750.1"/>
    </source>
</evidence>
<name>A0A9D4ZHZ5_ADICA</name>
<dbReference type="EMBL" id="JABFUD020000011">
    <property type="protein sequence ID" value="KAI5073750.1"/>
    <property type="molecule type" value="Genomic_DNA"/>
</dbReference>
<proteinExistence type="predicted"/>
<reference evidence="2" key="1">
    <citation type="submission" date="2021-01" db="EMBL/GenBank/DDBJ databases">
        <title>Adiantum capillus-veneris genome.</title>
        <authorList>
            <person name="Fang Y."/>
            <person name="Liao Q."/>
        </authorList>
    </citation>
    <scope>NUCLEOTIDE SEQUENCE</scope>
    <source>
        <strain evidence="2">H3</strain>
        <tissue evidence="2">Leaf</tissue>
    </source>
</reference>
<organism evidence="2 3">
    <name type="scientific">Adiantum capillus-veneris</name>
    <name type="common">Maidenhair fern</name>
    <dbReference type="NCBI Taxonomy" id="13818"/>
    <lineage>
        <taxon>Eukaryota</taxon>
        <taxon>Viridiplantae</taxon>
        <taxon>Streptophyta</taxon>
        <taxon>Embryophyta</taxon>
        <taxon>Tracheophyta</taxon>
        <taxon>Polypodiopsida</taxon>
        <taxon>Polypodiidae</taxon>
        <taxon>Polypodiales</taxon>
        <taxon>Pteridineae</taxon>
        <taxon>Pteridaceae</taxon>
        <taxon>Vittarioideae</taxon>
        <taxon>Adiantum</taxon>
    </lineage>
</organism>
<sequence length="76" mass="8005">MTELALPILLKNGQPINPSDPIFPLPPPLPLPSSTLSASSVPTLPSTATSTTSGADPTTLCKYRIQLDWSSADDEE</sequence>
<keyword evidence="3" id="KW-1185">Reference proteome</keyword>
<dbReference type="Proteomes" id="UP000886520">
    <property type="component" value="Chromosome 11"/>
</dbReference>
<feature type="region of interest" description="Disordered" evidence="1">
    <location>
        <begin position="34"/>
        <end position="57"/>
    </location>
</feature>
<dbReference type="AlphaFoldDB" id="A0A9D4ZHZ5"/>
<gene>
    <name evidence="2" type="ORF">GOP47_0011763</name>
</gene>
<protein>
    <submittedName>
        <fullName evidence="2">Uncharacterized protein</fullName>
    </submittedName>
</protein>
<comment type="caution">
    <text evidence="2">The sequence shown here is derived from an EMBL/GenBank/DDBJ whole genome shotgun (WGS) entry which is preliminary data.</text>
</comment>
<evidence type="ECO:0000256" key="1">
    <source>
        <dbReference type="SAM" id="MobiDB-lite"/>
    </source>
</evidence>
<accession>A0A9D4ZHZ5</accession>